<proteinExistence type="predicted"/>
<evidence type="ECO:0000313" key="2">
    <source>
        <dbReference type="Proteomes" id="UP000270094"/>
    </source>
</evidence>
<keyword evidence="2" id="KW-1185">Reference proteome</keyword>
<dbReference type="OrthoDB" id="5868029at2759"/>
<sequence length="56" mass="6315">MEIVSQVEGNDNVAPPPKIDFTSAVQNIPLKRHLKRERIVKASREISKNIGPHEKV</sequence>
<dbReference type="EMBL" id="UYYB01101585">
    <property type="protein sequence ID" value="VDM78324.1"/>
    <property type="molecule type" value="Genomic_DNA"/>
</dbReference>
<organism evidence="1 2">
    <name type="scientific">Strongylus vulgaris</name>
    <name type="common">Blood worm</name>
    <dbReference type="NCBI Taxonomy" id="40348"/>
    <lineage>
        <taxon>Eukaryota</taxon>
        <taxon>Metazoa</taxon>
        <taxon>Ecdysozoa</taxon>
        <taxon>Nematoda</taxon>
        <taxon>Chromadorea</taxon>
        <taxon>Rhabditida</taxon>
        <taxon>Rhabditina</taxon>
        <taxon>Rhabditomorpha</taxon>
        <taxon>Strongyloidea</taxon>
        <taxon>Strongylidae</taxon>
        <taxon>Strongylus</taxon>
    </lineage>
</organism>
<name>A0A3P7JIZ9_STRVU</name>
<dbReference type="Proteomes" id="UP000270094">
    <property type="component" value="Unassembled WGS sequence"/>
</dbReference>
<gene>
    <name evidence="1" type="ORF">SVUK_LOCUS13322</name>
</gene>
<dbReference type="AlphaFoldDB" id="A0A3P7JIZ9"/>
<protein>
    <submittedName>
        <fullName evidence="1">Uncharacterized protein</fullName>
    </submittedName>
</protein>
<evidence type="ECO:0000313" key="1">
    <source>
        <dbReference type="EMBL" id="VDM78324.1"/>
    </source>
</evidence>
<accession>A0A3P7JIZ9</accession>
<reference evidence="1 2" key="1">
    <citation type="submission" date="2018-11" db="EMBL/GenBank/DDBJ databases">
        <authorList>
            <consortium name="Pathogen Informatics"/>
        </authorList>
    </citation>
    <scope>NUCLEOTIDE SEQUENCE [LARGE SCALE GENOMIC DNA]</scope>
</reference>